<evidence type="ECO:0000313" key="8">
    <source>
        <dbReference type="EMBL" id="PWN43541.1"/>
    </source>
</evidence>
<dbReference type="InterPro" id="IPR001563">
    <property type="entry name" value="Peptidase_S10"/>
</dbReference>
<keyword evidence="6" id="KW-0325">Glycoprotein</keyword>
<feature type="chain" id="PRO_5016189481" description="Carboxypeptidase" evidence="7">
    <location>
        <begin position="18"/>
        <end position="566"/>
    </location>
</feature>
<evidence type="ECO:0000256" key="5">
    <source>
        <dbReference type="ARBA" id="ARBA00022801"/>
    </source>
</evidence>
<dbReference type="EMBL" id="KZ819369">
    <property type="protein sequence ID" value="PWN43541.1"/>
    <property type="molecule type" value="Genomic_DNA"/>
</dbReference>
<evidence type="ECO:0000256" key="3">
    <source>
        <dbReference type="ARBA" id="ARBA00022670"/>
    </source>
</evidence>
<dbReference type="STRING" id="1522189.A0A316W4H2"/>
<evidence type="ECO:0000256" key="7">
    <source>
        <dbReference type="RuleBase" id="RU361156"/>
    </source>
</evidence>
<dbReference type="GO" id="GO:0000324">
    <property type="term" value="C:fungal-type vacuole"/>
    <property type="evidence" value="ECO:0007669"/>
    <property type="project" value="TreeGrafter"/>
</dbReference>
<dbReference type="AlphaFoldDB" id="A0A316W4H2"/>
<sequence length="566" mass="62630">MHTLSLLLAALVASAAAAQVPFTQYADVASPAAVGVSVDAQEAFADPSQGFQSASQGPLRVELPFATSSRSDKGASMTVEQLIAQQGSKHTVLTHSEFPEISVRIKRISAGKNSGQVFGANESFCDPSVTSWSGYIDTITGKSLFFYFFESRSEPSKDPLILWTNGGPGCSSAIGLFQELGPCRVKDSGGTGARIDGPPINGTEVNPYGWNAKANVIFIDQPVGVGYSYARFGDLVYDSDQGAKDLYKFLRLFLSAFDRFVDNDFIMTGESYGGRYIPRYAAEIADRNFALENKAARHHKKLSRGELINLKRVAIGNGLTDDVAQTLSYYDFTCTAKGGNELYLDIRTCKEMKFWKQKCEKWLPHACRDSHDVALCQNAFDTCLEKLGGPYQQTLRNPYNVNDGCEVGLEPNLCYPIVGDITAYLNREDVRELLGVAPEAGKYTTCNEKVHEGFGKSGDWLVDNTLYISGLLERGYKVLIYVGTLDWICNWLGNKAWVMNMPWTHAEEFHKAKNYQWLVDGHESGEVQQGGNLTWATVLGAGHMVPYDRPKESLQLLHRWLNNERI</sequence>
<dbReference type="InterPro" id="IPR033124">
    <property type="entry name" value="Ser_caboxypep_his_AS"/>
</dbReference>
<proteinExistence type="inferred from homology"/>
<dbReference type="Gene3D" id="1.10.287.410">
    <property type="match status" value="1"/>
</dbReference>
<dbReference type="PRINTS" id="PR00724">
    <property type="entry name" value="CRBOXYPTASEC"/>
</dbReference>
<dbReference type="OrthoDB" id="443318at2759"/>
<reference evidence="8 9" key="1">
    <citation type="journal article" date="2018" name="Mol. Biol. Evol.">
        <title>Broad Genomic Sampling Reveals a Smut Pathogenic Ancestry of the Fungal Clade Ustilaginomycotina.</title>
        <authorList>
            <person name="Kijpornyongpan T."/>
            <person name="Mondo S.J."/>
            <person name="Barry K."/>
            <person name="Sandor L."/>
            <person name="Lee J."/>
            <person name="Lipzen A."/>
            <person name="Pangilinan J."/>
            <person name="LaButti K."/>
            <person name="Hainaut M."/>
            <person name="Henrissat B."/>
            <person name="Grigoriev I.V."/>
            <person name="Spatafora J.W."/>
            <person name="Aime M.C."/>
        </authorList>
    </citation>
    <scope>NUCLEOTIDE SEQUENCE [LARGE SCALE GENOMIC DNA]</scope>
    <source>
        <strain evidence="8 9">MCA 4658</strain>
    </source>
</reference>
<dbReference type="PROSITE" id="PS00560">
    <property type="entry name" value="CARBOXYPEPT_SER_HIS"/>
    <property type="match status" value="1"/>
</dbReference>
<keyword evidence="5 7" id="KW-0378">Hydrolase</keyword>
<protein>
    <recommendedName>
        <fullName evidence="7">Carboxypeptidase</fullName>
        <ecNumber evidence="7">3.4.16.-</ecNumber>
    </recommendedName>
</protein>
<dbReference type="GO" id="GO:0006508">
    <property type="term" value="P:proteolysis"/>
    <property type="evidence" value="ECO:0007669"/>
    <property type="project" value="UniProtKB-KW"/>
</dbReference>
<dbReference type="GO" id="GO:0004185">
    <property type="term" value="F:serine-type carboxypeptidase activity"/>
    <property type="evidence" value="ECO:0007669"/>
    <property type="project" value="UniProtKB-UniRule"/>
</dbReference>
<dbReference type="Proteomes" id="UP000245783">
    <property type="component" value="Unassembled WGS sequence"/>
</dbReference>
<dbReference type="GeneID" id="37035495"/>
<evidence type="ECO:0000313" key="9">
    <source>
        <dbReference type="Proteomes" id="UP000245783"/>
    </source>
</evidence>
<evidence type="ECO:0000256" key="6">
    <source>
        <dbReference type="ARBA" id="ARBA00023180"/>
    </source>
</evidence>
<dbReference type="InterPro" id="IPR029058">
    <property type="entry name" value="AB_hydrolase_fold"/>
</dbReference>
<dbReference type="SUPFAM" id="SSF53474">
    <property type="entry name" value="alpha/beta-Hydrolases"/>
    <property type="match status" value="1"/>
</dbReference>
<gene>
    <name evidence="8" type="ORF">IE81DRAFT_322396</name>
</gene>
<dbReference type="RefSeq" id="XP_025370701.1">
    <property type="nucleotide sequence ID" value="XM_025513625.1"/>
</dbReference>
<dbReference type="PROSITE" id="PS00131">
    <property type="entry name" value="CARBOXYPEPT_SER_SER"/>
    <property type="match status" value="1"/>
</dbReference>
<dbReference type="EC" id="3.4.16.-" evidence="7"/>
<dbReference type="PANTHER" id="PTHR11802:SF113">
    <property type="entry name" value="SERINE CARBOXYPEPTIDASE CTSA-4.1"/>
    <property type="match status" value="1"/>
</dbReference>
<keyword evidence="9" id="KW-1185">Reference proteome</keyword>
<dbReference type="Pfam" id="PF00450">
    <property type="entry name" value="Peptidase_S10"/>
    <property type="match status" value="1"/>
</dbReference>
<evidence type="ECO:0000256" key="2">
    <source>
        <dbReference type="ARBA" id="ARBA00022645"/>
    </source>
</evidence>
<dbReference type="Gene3D" id="3.40.50.1820">
    <property type="entry name" value="alpha/beta hydrolase"/>
    <property type="match status" value="1"/>
</dbReference>
<evidence type="ECO:0000256" key="4">
    <source>
        <dbReference type="ARBA" id="ARBA00022729"/>
    </source>
</evidence>
<comment type="similarity">
    <text evidence="1 7">Belongs to the peptidase S10 family.</text>
</comment>
<keyword evidence="4 7" id="KW-0732">Signal</keyword>
<name>A0A316W4H2_9BASI</name>
<keyword evidence="2 7" id="KW-0121">Carboxypeptidase</keyword>
<accession>A0A316W4H2</accession>
<dbReference type="InParanoid" id="A0A316W4H2"/>
<evidence type="ECO:0000256" key="1">
    <source>
        <dbReference type="ARBA" id="ARBA00009431"/>
    </source>
</evidence>
<dbReference type="InterPro" id="IPR018202">
    <property type="entry name" value="Ser_caboxypep_ser_AS"/>
</dbReference>
<keyword evidence="3 7" id="KW-0645">Protease</keyword>
<organism evidence="8 9">
    <name type="scientific">Ceraceosorus guamensis</name>
    <dbReference type="NCBI Taxonomy" id="1522189"/>
    <lineage>
        <taxon>Eukaryota</taxon>
        <taxon>Fungi</taxon>
        <taxon>Dikarya</taxon>
        <taxon>Basidiomycota</taxon>
        <taxon>Ustilaginomycotina</taxon>
        <taxon>Exobasidiomycetes</taxon>
        <taxon>Ceraceosorales</taxon>
        <taxon>Ceraceosoraceae</taxon>
        <taxon>Ceraceosorus</taxon>
    </lineage>
</organism>
<feature type="signal peptide" evidence="7">
    <location>
        <begin position="1"/>
        <end position="17"/>
    </location>
</feature>
<dbReference type="PANTHER" id="PTHR11802">
    <property type="entry name" value="SERINE PROTEASE FAMILY S10 SERINE CARBOXYPEPTIDASE"/>
    <property type="match status" value="1"/>
</dbReference>